<dbReference type="EMBL" id="JAAALK010000282">
    <property type="protein sequence ID" value="KAG8079731.1"/>
    <property type="molecule type" value="Genomic_DNA"/>
</dbReference>
<organism evidence="2 3">
    <name type="scientific">Zizania palustris</name>
    <name type="common">Northern wild rice</name>
    <dbReference type="NCBI Taxonomy" id="103762"/>
    <lineage>
        <taxon>Eukaryota</taxon>
        <taxon>Viridiplantae</taxon>
        <taxon>Streptophyta</taxon>
        <taxon>Embryophyta</taxon>
        <taxon>Tracheophyta</taxon>
        <taxon>Spermatophyta</taxon>
        <taxon>Magnoliopsida</taxon>
        <taxon>Liliopsida</taxon>
        <taxon>Poales</taxon>
        <taxon>Poaceae</taxon>
        <taxon>BOP clade</taxon>
        <taxon>Oryzoideae</taxon>
        <taxon>Oryzeae</taxon>
        <taxon>Zizaniinae</taxon>
        <taxon>Zizania</taxon>
    </lineage>
</organism>
<proteinExistence type="predicted"/>
<reference evidence="2" key="1">
    <citation type="journal article" date="2021" name="bioRxiv">
        <title>Whole Genome Assembly and Annotation of Northern Wild Rice, Zizania palustris L., Supports a Whole Genome Duplication in the Zizania Genus.</title>
        <authorList>
            <person name="Haas M."/>
            <person name="Kono T."/>
            <person name="Macchietto M."/>
            <person name="Millas R."/>
            <person name="McGilp L."/>
            <person name="Shao M."/>
            <person name="Duquette J."/>
            <person name="Hirsch C.N."/>
            <person name="Kimball J."/>
        </authorList>
    </citation>
    <scope>NUCLEOTIDE SEQUENCE</scope>
    <source>
        <tissue evidence="2">Fresh leaf tissue</tissue>
    </source>
</reference>
<protein>
    <submittedName>
        <fullName evidence="2">Uncharacterized protein</fullName>
    </submittedName>
</protein>
<keyword evidence="3" id="KW-1185">Reference proteome</keyword>
<feature type="compositionally biased region" description="Basic and acidic residues" evidence="1">
    <location>
        <begin position="11"/>
        <end position="21"/>
    </location>
</feature>
<accession>A0A8J5TJE3</accession>
<evidence type="ECO:0000313" key="3">
    <source>
        <dbReference type="Proteomes" id="UP000729402"/>
    </source>
</evidence>
<feature type="compositionally biased region" description="Basic and acidic residues" evidence="1">
    <location>
        <begin position="58"/>
        <end position="75"/>
    </location>
</feature>
<name>A0A8J5TJE3_ZIZPA</name>
<comment type="caution">
    <text evidence="2">The sequence shown here is derived from an EMBL/GenBank/DDBJ whole genome shotgun (WGS) entry which is preliminary data.</text>
</comment>
<gene>
    <name evidence="2" type="ORF">GUJ93_ZPchr0007g3674</name>
</gene>
<evidence type="ECO:0000313" key="2">
    <source>
        <dbReference type="EMBL" id="KAG8079731.1"/>
    </source>
</evidence>
<reference evidence="2" key="2">
    <citation type="submission" date="2021-02" db="EMBL/GenBank/DDBJ databases">
        <authorList>
            <person name="Kimball J.A."/>
            <person name="Haas M.W."/>
            <person name="Macchietto M."/>
            <person name="Kono T."/>
            <person name="Duquette J."/>
            <person name="Shao M."/>
        </authorList>
    </citation>
    <scope>NUCLEOTIDE SEQUENCE</scope>
    <source>
        <tissue evidence="2">Fresh leaf tissue</tissue>
    </source>
</reference>
<dbReference type="Proteomes" id="UP000729402">
    <property type="component" value="Unassembled WGS sequence"/>
</dbReference>
<dbReference type="AlphaFoldDB" id="A0A8J5TJE3"/>
<sequence>MPDPLAAWRIPRTEGHSDSARRTTASRAQAQAASVHGPQARGKGSARCGRARWLGIGETERAPESSRQRSGDLTRKGGGLGASGPREPPLPRSSAVTLFYRRVLVRSYYLIWQDYSESNAVDLDQNTRCLHAAVLQCLNSSEKIYLCNSFCIHQKSKQMQYTTFNLNSNCSFSSVPEF</sequence>
<feature type="compositionally biased region" description="Low complexity" evidence="1">
    <location>
        <begin position="22"/>
        <end position="34"/>
    </location>
</feature>
<feature type="region of interest" description="Disordered" evidence="1">
    <location>
        <begin position="1"/>
        <end position="91"/>
    </location>
</feature>
<evidence type="ECO:0000256" key="1">
    <source>
        <dbReference type="SAM" id="MobiDB-lite"/>
    </source>
</evidence>